<dbReference type="EMBL" id="JASBWS010000112">
    <property type="protein sequence ID" value="KAJ9096544.1"/>
    <property type="molecule type" value="Genomic_DNA"/>
</dbReference>
<accession>A0ACC2VBJ0</accession>
<protein>
    <submittedName>
        <fullName evidence="1">Uncharacterized protein</fullName>
    </submittedName>
</protein>
<gene>
    <name evidence="1" type="ORF">QFC20_006402</name>
</gene>
<organism evidence="1 2">
    <name type="scientific">Naganishia adeliensis</name>
    <dbReference type="NCBI Taxonomy" id="92952"/>
    <lineage>
        <taxon>Eukaryota</taxon>
        <taxon>Fungi</taxon>
        <taxon>Dikarya</taxon>
        <taxon>Basidiomycota</taxon>
        <taxon>Agaricomycotina</taxon>
        <taxon>Tremellomycetes</taxon>
        <taxon>Filobasidiales</taxon>
        <taxon>Filobasidiaceae</taxon>
        <taxon>Naganishia</taxon>
    </lineage>
</organism>
<name>A0ACC2VBJ0_9TREE</name>
<comment type="caution">
    <text evidence="1">The sequence shown here is derived from an EMBL/GenBank/DDBJ whole genome shotgun (WGS) entry which is preliminary data.</text>
</comment>
<sequence length="99" mass="10467">MAGGKSSSSKKKKSKSKGKAEGNSALNPRLQMKLPVKLLGLVTKHLSPWTCAERVSLNVTNKAIRAETLPVRYQAMVSWAADLYKKVGSALGHGSGCAG</sequence>
<evidence type="ECO:0000313" key="2">
    <source>
        <dbReference type="Proteomes" id="UP001230649"/>
    </source>
</evidence>
<reference evidence="1" key="1">
    <citation type="submission" date="2023-04" db="EMBL/GenBank/DDBJ databases">
        <title>Draft Genome sequencing of Naganishia species isolated from polar environments using Oxford Nanopore Technology.</title>
        <authorList>
            <person name="Leo P."/>
            <person name="Venkateswaran K."/>
        </authorList>
    </citation>
    <scope>NUCLEOTIDE SEQUENCE</scope>
    <source>
        <strain evidence="1">MNA-CCFEE 5262</strain>
    </source>
</reference>
<keyword evidence="2" id="KW-1185">Reference proteome</keyword>
<evidence type="ECO:0000313" key="1">
    <source>
        <dbReference type="EMBL" id="KAJ9096544.1"/>
    </source>
</evidence>
<dbReference type="Proteomes" id="UP001230649">
    <property type="component" value="Unassembled WGS sequence"/>
</dbReference>
<proteinExistence type="predicted"/>